<dbReference type="Gene3D" id="3.60.20.10">
    <property type="entry name" value="Glutamine Phosphoribosylpyrophosphate, subunit 1, domain 1"/>
    <property type="match status" value="1"/>
</dbReference>
<dbReference type="CDD" id="cd03765">
    <property type="entry name" value="proteasome_beta_bacterial"/>
    <property type="match status" value="1"/>
</dbReference>
<dbReference type="GO" id="GO:0008233">
    <property type="term" value="F:peptidase activity"/>
    <property type="evidence" value="ECO:0007669"/>
    <property type="project" value="UniProtKB-KW"/>
</dbReference>
<reference evidence="1 2" key="1">
    <citation type="submission" date="2016-10" db="EMBL/GenBank/DDBJ databases">
        <authorList>
            <person name="de Groot N.N."/>
        </authorList>
    </citation>
    <scope>NUCLEOTIDE SEQUENCE [LARGE SCALE GENOMIC DNA]</scope>
    <source>
        <strain evidence="1 2">DSM 22007</strain>
    </source>
</reference>
<keyword evidence="2" id="KW-1185">Reference proteome</keyword>
<keyword evidence="1" id="KW-0378">Hydrolase</keyword>
<dbReference type="InterPro" id="IPR029055">
    <property type="entry name" value="Ntn_hydrolases_N"/>
</dbReference>
<keyword evidence="1" id="KW-0645">Protease</keyword>
<gene>
    <name evidence="1" type="ORF">SAMN04488092_10589</name>
</gene>
<sequence>MTYCVGLCLDRGMVFMSDTRTNAGVDNISTFRKMTNWDVPGERSITLMSAGNLATTQAVVSLIEERSKEVADRDPDIMSAKSMFQVATLVGRTLKEVIAANAVMVGQRADSAFNATLLVGGQVGDGEMRLFLIYPEGNFIEASADTPFFQIGETKYGRPIILRAYDPTMSFEEAIKLLLVSFDSTIKANLSVSPPLDVHIYERDSLQLGRTFRIDGDDPYFLEISNGWGAALREAFTRLPPFSFDKYD</sequence>
<name>A0A1H9EM73_9RHOB</name>
<dbReference type="PIRSF" id="PIRSF009120">
    <property type="entry name" value="UCP009120_prtse"/>
    <property type="match status" value="1"/>
</dbReference>
<dbReference type="Proteomes" id="UP000198634">
    <property type="component" value="Unassembled WGS sequence"/>
</dbReference>
<accession>A0A1H9EM73</accession>
<protein>
    <submittedName>
        <fullName evidence="1">Putative proteasome-type protease</fullName>
    </submittedName>
</protein>
<dbReference type="InterPro" id="IPR016545">
    <property type="entry name" value="UCP009120_prtse"/>
</dbReference>
<dbReference type="GO" id="GO:0005839">
    <property type="term" value="C:proteasome core complex"/>
    <property type="evidence" value="ECO:0007669"/>
    <property type="project" value="InterPro"/>
</dbReference>
<dbReference type="AlphaFoldDB" id="A0A1H9EM73"/>
<keyword evidence="1" id="KW-0647">Proteasome</keyword>
<dbReference type="EMBL" id="FOEP01000005">
    <property type="protein sequence ID" value="SEQ26323.1"/>
    <property type="molecule type" value="Genomic_DNA"/>
</dbReference>
<proteinExistence type="predicted"/>
<organism evidence="1 2">
    <name type="scientific">Thalassovita taeanensis</name>
    <dbReference type="NCBI Taxonomy" id="657014"/>
    <lineage>
        <taxon>Bacteria</taxon>
        <taxon>Pseudomonadati</taxon>
        <taxon>Pseudomonadota</taxon>
        <taxon>Alphaproteobacteria</taxon>
        <taxon>Rhodobacterales</taxon>
        <taxon>Roseobacteraceae</taxon>
        <taxon>Thalassovita</taxon>
    </lineage>
</organism>
<evidence type="ECO:0000313" key="1">
    <source>
        <dbReference type="EMBL" id="SEQ26323.1"/>
    </source>
</evidence>
<dbReference type="InterPro" id="IPR001353">
    <property type="entry name" value="Proteasome_sua/b"/>
</dbReference>
<dbReference type="STRING" id="657014.SAMN04488092_10589"/>
<dbReference type="GO" id="GO:0051603">
    <property type="term" value="P:proteolysis involved in protein catabolic process"/>
    <property type="evidence" value="ECO:0007669"/>
    <property type="project" value="InterPro"/>
</dbReference>
<evidence type="ECO:0000313" key="2">
    <source>
        <dbReference type="Proteomes" id="UP000198634"/>
    </source>
</evidence>
<dbReference type="RefSeq" id="WP_090269557.1">
    <property type="nucleotide sequence ID" value="NZ_FOEP01000005.1"/>
</dbReference>
<dbReference type="Pfam" id="PF00227">
    <property type="entry name" value="Proteasome"/>
    <property type="match status" value="1"/>
</dbReference>
<dbReference type="OrthoDB" id="9786336at2"/>
<dbReference type="SUPFAM" id="SSF56235">
    <property type="entry name" value="N-terminal nucleophile aminohydrolases (Ntn hydrolases)"/>
    <property type="match status" value="1"/>
</dbReference>